<protein>
    <recommendedName>
        <fullName evidence="2">Ubiquitin-like domain-containing protein</fullName>
    </recommendedName>
</protein>
<dbReference type="EMBL" id="JADGMS010000006">
    <property type="protein sequence ID" value="KAF9679714.1"/>
    <property type="molecule type" value="Genomic_DNA"/>
</dbReference>
<feature type="domain" description="Ubiquitin-like" evidence="2">
    <location>
        <begin position="22"/>
        <end position="80"/>
    </location>
</feature>
<keyword evidence="4" id="KW-1185">Reference proteome</keyword>
<evidence type="ECO:0000259" key="2">
    <source>
        <dbReference type="PROSITE" id="PS50053"/>
    </source>
</evidence>
<dbReference type="Proteomes" id="UP000657918">
    <property type="component" value="Unassembled WGS sequence"/>
</dbReference>
<dbReference type="SUPFAM" id="SSF54236">
    <property type="entry name" value="Ubiquitin-like"/>
    <property type="match status" value="1"/>
</dbReference>
<dbReference type="SMART" id="SM00213">
    <property type="entry name" value="UBQ"/>
    <property type="match status" value="1"/>
</dbReference>
<feature type="region of interest" description="Disordered" evidence="1">
    <location>
        <begin position="633"/>
        <end position="678"/>
    </location>
</feature>
<proteinExistence type="predicted"/>
<feature type="compositionally biased region" description="Polar residues" evidence="1">
    <location>
        <begin position="502"/>
        <end position="519"/>
    </location>
</feature>
<dbReference type="GO" id="GO:0051787">
    <property type="term" value="F:misfolded protein binding"/>
    <property type="evidence" value="ECO:0007669"/>
    <property type="project" value="TreeGrafter"/>
</dbReference>
<dbReference type="InterPro" id="IPR000626">
    <property type="entry name" value="Ubiquitin-like_dom"/>
</dbReference>
<evidence type="ECO:0000313" key="3">
    <source>
        <dbReference type="EMBL" id="KAF9679714.1"/>
    </source>
</evidence>
<organism evidence="3 4">
    <name type="scientific">Salix dunnii</name>
    <dbReference type="NCBI Taxonomy" id="1413687"/>
    <lineage>
        <taxon>Eukaryota</taxon>
        <taxon>Viridiplantae</taxon>
        <taxon>Streptophyta</taxon>
        <taxon>Embryophyta</taxon>
        <taxon>Tracheophyta</taxon>
        <taxon>Spermatophyta</taxon>
        <taxon>Magnoliopsida</taxon>
        <taxon>eudicotyledons</taxon>
        <taxon>Gunneridae</taxon>
        <taxon>Pentapetalae</taxon>
        <taxon>rosids</taxon>
        <taxon>fabids</taxon>
        <taxon>Malpighiales</taxon>
        <taxon>Salicaceae</taxon>
        <taxon>Saliceae</taxon>
        <taxon>Salix</taxon>
    </lineage>
</organism>
<dbReference type="Gene3D" id="3.10.20.90">
    <property type="entry name" value="Phosphatidylinositol 3-kinase Catalytic Subunit, Chain A, domain 1"/>
    <property type="match status" value="1"/>
</dbReference>
<dbReference type="PROSITE" id="PS50053">
    <property type="entry name" value="UBIQUITIN_2"/>
    <property type="match status" value="1"/>
</dbReference>
<dbReference type="GO" id="GO:0031593">
    <property type="term" value="F:polyubiquitin modification-dependent protein binding"/>
    <property type="evidence" value="ECO:0007669"/>
    <property type="project" value="TreeGrafter"/>
</dbReference>
<evidence type="ECO:0000313" key="4">
    <source>
        <dbReference type="Proteomes" id="UP000657918"/>
    </source>
</evidence>
<dbReference type="AlphaFoldDB" id="A0A835MWQ6"/>
<dbReference type="PANTHER" id="PTHR15204:SF0">
    <property type="entry name" value="LARGE PROLINE-RICH PROTEIN BAG6"/>
    <property type="match status" value="1"/>
</dbReference>
<gene>
    <name evidence="3" type="ORF">SADUNF_Sadunf06G0043200</name>
</gene>
<name>A0A835MWQ6_9ROSI</name>
<dbReference type="InterPro" id="IPR029071">
    <property type="entry name" value="Ubiquitin-like_domsf"/>
</dbReference>
<feature type="compositionally biased region" description="Polar residues" evidence="1">
    <location>
        <begin position="649"/>
        <end position="670"/>
    </location>
</feature>
<dbReference type="OrthoDB" id="267397at2759"/>
<dbReference type="PANTHER" id="PTHR15204">
    <property type="entry name" value="LARGE PROLINE-RICH PROTEIN BAG6"/>
    <property type="match status" value="1"/>
</dbReference>
<accession>A0A835MWQ6</accession>
<feature type="region of interest" description="Disordered" evidence="1">
    <location>
        <begin position="586"/>
        <end position="613"/>
    </location>
</feature>
<feature type="region of interest" description="Disordered" evidence="1">
    <location>
        <begin position="384"/>
        <end position="435"/>
    </location>
</feature>
<dbReference type="GO" id="GO:0036503">
    <property type="term" value="P:ERAD pathway"/>
    <property type="evidence" value="ECO:0007669"/>
    <property type="project" value="TreeGrafter"/>
</dbReference>
<feature type="compositionally biased region" description="Polar residues" evidence="1">
    <location>
        <begin position="400"/>
        <end position="425"/>
    </location>
</feature>
<feature type="compositionally biased region" description="Polar residues" evidence="1">
    <location>
        <begin position="384"/>
        <end position="393"/>
    </location>
</feature>
<comment type="caution">
    <text evidence="3">The sequence shown here is derived from an EMBL/GenBank/DDBJ whole genome shotgun (WGS) entry which is preliminary data.</text>
</comment>
<sequence length="757" mass="80200">MGSNVADKIPKAGEAEGSETNIEIKIKTLDSQTYTLRVDKQMPVPALKEQIASVTGVLSEQQRLICRGKVLKDDQLLSAYRNDPASGSSRHTGQVAPSVVIETFSVPDQGDGVPPEISRIVSAVLGSFGFSNIEGGSEGVDVVRERGMPRTSAAGGITGTSHLQSEQTGTRGLSDRAQNIFGHPTAVSLGSMNPPVIPDSLTTLSQYLSHIRREFDAIGRGRENNAQADAALRTEQIDSNSMSLSGTVQERLPTPASLAEQLSIQLENQADITDSALRHTTQSNALRTGVQLHNLGALLLELGRTIMTLRLGQAPSEAVVNAGPAIFINQSGPNPLMVQPLPFQPGTSFGAMPVGAVQPGSGLANSIGTGTGILPRRIDIQIRRGSSTATPNNNREDRGQTQQTAGLRNPPTISGGENPSSQTTPRVPEGSSFSGEAVRVVPLRTMVAAVPGTFGRLPSDSPGNSIGLYYPVLGRFQHVASGHGSGSGGQGSQASDEHHTARVQTDQPSTLEPAVQQQNIEHRTRDVSLPPNSRQEPSISRSISINILSASGSQNNQDSERPIPNGIMQLLRTILPGDIHMEDASSQLTTASSVPEPSTATAEAEAEAEPRATDEGVFLSNLLREIMPLISQSGGAEPNAIPPEEARPQDSSTNAENSGVGTSHSYSDTEPSPPNSKRQKVLRYDITIEKVFNALGVYYCIFLPTALSIIFPMRSCEVYEWLSKGRGGGVHLLSLVFSSQMPKPPCVVSCSGSTEQN</sequence>
<dbReference type="GO" id="GO:0071818">
    <property type="term" value="C:BAT3 complex"/>
    <property type="evidence" value="ECO:0007669"/>
    <property type="project" value="TreeGrafter"/>
</dbReference>
<dbReference type="Pfam" id="PF00240">
    <property type="entry name" value="ubiquitin"/>
    <property type="match status" value="1"/>
</dbReference>
<reference evidence="3 4" key="1">
    <citation type="submission" date="2020-10" db="EMBL/GenBank/DDBJ databases">
        <title>Plant Genome Project.</title>
        <authorList>
            <person name="Zhang R.-G."/>
        </authorList>
    </citation>
    <scope>NUCLEOTIDE SEQUENCE [LARGE SCALE GENOMIC DNA]</scope>
    <source>
        <strain evidence="3">FAFU-HL-1</strain>
        <tissue evidence="3">Leaf</tissue>
    </source>
</reference>
<feature type="region of interest" description="Disordered" evidence="1">
    <location>
        <begin position="480"/>
        <end position="541"/>
    </location>
</feature>
<evidence type="ECO:0000256" key="1">
    <source>
        <dbReference type="SAM" id="MobiDB-lite"/>
    </source>
</evidence>
<dbReference type="FunFam" id="3.10.20.90:FF:000154">
    <property type="entry name" value="Large proline-rich protein BAG6"/>
    <property type="match status" value="1"/>
</dbReference>